<dbReference type="AlphaFoldDB" id="A0A328VH59"/>
<name>A0A328VH59_9CHLR</name>
<dbReference type="Pfam" id="PF01025">
    <property type="entry name" value="GrpE"/>
    <property type="match status" value="1"/>
</dbReference>
<sequence length="189" mass="21170">MWHQGQERQQEARPQQAVEDDKAQLVSRLERELAAEQRRSEEYLDMLRRSQADFINYRRRVGQEQEEASLSAQIALLRRLLPVLDDLGRALSATPPELAHQPWVQGLHLVARRLASTLAELGIRQIGRQGEQFDPRLHEAVALDTQASAPEGTVLQIVRPGYMLGERIVRPAQVVVAGSQSTTSSPSAP</sequence>
<evidence type="ECO:0000256" key="2">
    <source>
        <dbReference type="ARBA" id="ARBA00009054"/>
    </source>
</evidence>
<feature type="compositionally biased region" description="Basic and acidic residues" evidence="13">
    <location>
        <begin position="1"/>
        <end position="11"/>
    </location>
</feature>
<keyword evidence="6 10" id="KW-0143">Chaperone</keyword>
<evidence type="ECO:0000256" key="10">
    <source>
        <dbReference type="HAMAP-Rule" id="MF_01151"/>
    </source>
</evidence>
<dbReference type="InterPro" id="IPR000740">
    <property type="entry name" value="GrpE"/>
</dbReference>
<evidence type="ECO:0000256" key="13">
    <source>
        <dbReference type="SAM" id="MobiDB-lite"/>
    </source>
</evidence>
<dbReference type="InterPro" id="IPR009012">
    <property type="entry name" value="GrpE_head"/>
</dbReference>
<evidence type="ECO:0000256" key="5">
    <source>
        <dbReference type="ARBA" id="ARBA00023016"/>
    </source>
</evidence>
<comment type="subunit">
    <text evidence="3 10">Homodimer.</text>
</comment>
<dbReference type="PANTHER" id="PTHR21237:SF23">
    <property type="entry name" value="GRPE PROTEIN HOMOLOG, MITOCHONDRIAL"/>
    <property type="match status" value="1"/>
</dbReference>
<dbReference type="GO" id="GO:0042803">
    <property type="term" value="F:protein homodimerization activity"/>
    <property type="evidence" value="ECO:0007669"/>
    <property type="project" value="InterPro"/>
</dbReference>
<evidence type="ECO:0000256" key="4">
    <source>
        <dbReference type="ARBA" id="ARBA00022490"/>
    </source>
</evidence>
<dbReference type="EMBL" id="MCIF01000002">
    <property type="protein sequence ID" value="RAQ95080.1"/>
    <property type="molecule type" value="Genomic_DNA"/>
</dbReference>
<dbReference type="PANTHER" id="PTHR21237">
    <property type="entry name" value="GRPE PROTEIN"/>
    <property type="match status" value="1"/>
</dbReference>
<reference evidence="14 15" key="1">
    <citation type="submission" date="2016-08" db="EMBL/GenBank/DDBJ databases">
        <title>Analysis of Carbohydrate Active Enzymes in Thermogemmatispora T81 Reveals Carbohydrate Degradation Ability.</title>
        <authorList>
            <person name="Tomazini A."/>
            <person name="Lal S."/>
            <person name="Stott M."/>
            <person name="Henrissat B."/>
            <person name="Polikarpov I."/>
            <person name="Sparling R."/>
            <person name="Levin D.B."/>
        </authorList>
    </citation>
    <scope>NUCLEOTIDE SEQUENCE [LARGE SCALE GENOMIC DNA]</scope>
    <source>
        <strain evidence="14 15">T81</strain>
    </source>
</reference>
<comment type="function">
    <text evidence="7 10 11">Participates actively in the response to hyperosmotic and heat shock by preventing the aggregation of stress-denatured proteins, in association with DnaK and GrpE. It is the nucleotide exchange factor for DnaK and may function as a thermosensor. Unfolded proteins bind initially to DnaJ; upon interaction with the DnaJ-bound protein, DnaK hydrolyzes its bound ATP, resulting in the formation of a stable complex. GrpE releases ADP from DnaK; ATP binding to DnaK triggers the release of the substrate protein, thus completing the reaction cycle. Several rounds of ATP-dependent interactions between DnaJ, DnaK and GrpE are required for fully efficient folding.</text>
</comment>
<dbReference type="GO" id="GO:0006457">
    <property type="term" value="P:protein folding"/>
    <property type="evidence" value="ECO:0007669"/>
    <property type="project" value="InterPro"/>
</dbReference>
<dbReference type="PROSITE" id="PS01071">
    <property type="entry name" value="GRPE"/>
    <property type="match status" value="1"/>
</dbReference>
<dbReference type="Gene3D" id="3.90.20.20">
    <property type="match status" value="1"/>
</dbReference>
<dbReference type="SUPFAM" id="SSF51064">
    <property type="entry name" value="Head domain of nucleotide exchange factor GrpE"/>
    <property type="match status" value="1"/>
</dbReference>
<dbReference type="FunFam" id="2.30.22.10:FF:000001">
    <property type="entry name" value="Protein GrpE"/>
    <property type="match status" value="1"/>
</dbReference>
<dbReference type="GO" id="GO:0051082">
    <property type="term" value="F:unfolded protein binding"/>
    <property type="evidence" value="ECO:0007669"/>
    <property type="project" value="TreeGrafter"/>
</dbReference>
<keyword evidence="5 10" id="KW-0346">Stress response</keyword>
<evidence type="ECO:0000256" key="8">
    <source>
        <dbReference type="ARBA" id="ARBA00072274"/>
    </source>
</evidence>
<dbReference type="OrthoDB" id="9812586at2"/>
<evidence type="ECO:0000256" key="12">
    <source>
        <dbReference type="RuleBase" id="RU004478"/>
    </source>
</evidence>
<keyword evidence="15" id="KW-1185">Reference proteome</keyword>
<dbReference type="InterPro" id="IPR013805">
    <property type="entry name" value="GrpE_CC"/>
</dbReference>
<dbReference type="Proteomes" id="UP000248706">
    <property type="component" value="Unassembled WGS sequence"/>
</dbReference>
<evidence type="ECO:0000256" key="6">
    <source>
        <dbReference type="ARBA" id="ARBA00023186"/>
    </source>
</evidence>
<dbReference type="SUPFAM" id="SSF58014">
    <property type="entry name" value="Coiled-coil domain of nucleotide exchange factor GrpE"/>
    <property type="match status" value="1"/>
</dbReference>
<dbReference type="RefSeq" id="WP_112427506.1">
    <property type="nucleotide sequence ID" value="NZ_MCIF01000002.1"/>
</dbReference>
<evidence type="ECO:0000256" key="9">
    <source>
        <dbReference type="ARBA" id="ARBA00076414"/>
    </source>
</evidence>
<dbReference type="CDD" id="cd00446">
    <property type="entry name" value="GrpE"/>
    <property type="match status" value="1"/>
</dbReference>
<dbReference type="HAMAP" id="MF_01151">
    <property type="entry name" value="GrpE"/>
    <property type="match status" value="1"/>
</dbReference>
<gene>
    <name evidence="10" type="primary">grpE</name>
    <name evidence="14" type="ORF">A4R35_06000</name>
</gene>
<organism evidence="14 15">
    <name type="scientific">Thermogemmatispora tikiterensis</name>
    <dbReference type="NCBI Taxonomy" id="1825093"/>
    <lineage>
        <taxon>Bacteria</taxon>
        <taxon>Bacillati</taxon>
        <taxon>Chloroflexota</taxon>
        <taxon>Ktedonobacteria</taxon>
        <taxon>Thermogemmatisporales</taxon>
        <taxon>Thermogemmatisporaceae</taxon>
        <taxon>Thermogemmatispora</taxon>
    </lineage>
</organism>
<comment type="similarity">
    <text evidence="2 10 12">Belongs to the GrpE family.</text>
</comment>
<evidence type="ECO:0000256" key="3">
    <source>
        <dbReference type="ARBA" id="ARBA00011738"/>
    </source>
</evidence>
<evidence type="ECO:0000313" key="14">
    <source>
        <dbReference type="EMBL" id="RAQ95080.1"/>
    </source>
</evidence>
<protein>
    <recommendedName>
        <fullName evidence="8 10">Protein GrpE</fullName>
    </recommendedName>
    <alternativeName>
        <fullName evidence="9 10">HSP-70 cofactor</fullName>
    </alternativeName>
</protein>
<feature type="region of interest" description="Disordered" evidence="13">
    <location>
        <begin position="1"/>
        <end position="21"/>
    </location>
</feature>
<dbReference type="GO" id="GO:0051087">
    <property type="term" value="F:protein-folding chaperone binding"/>
    <property type="evidence" value="ECO:0007669"/>
    <property type="project" value="InterPro"/>
</dbReference>
<dbReference type="GO" id="GO:0005737">
    <property type="term" value="C:cytoplasm"/>
    <property type="evidence" value="ECO:0007669"/>
    <property type="project" value="UniProtKB-SubCell"/>
</dbReference>
<comment type="subcellular location">
    <subcellularLocation>
        <location evidence="1 10">Cytoplasm</location>
    </subcellularLocation>
</comment>
<keyword evidence="4 10" id="KW-0963">Cytoplasm</keyword>
<evidence type="ECO:0000256" key="7">
    <source>
        <dbReference type="ARBA" id="ARBA00053401"/>
    </source>
</evidence>
<evidence type="ECO:0000256" key="1">
    <source>
        <dbReference type="ARBA" id="ARBA00004496"/>
    </source>
</evidence>
<dbReference type="GO" id="GO:0000774">
    <property type="term" value="F:adenyl-nucleotide exchange factor activity"/>
    <property type="evidence" value="ECO:0007669"/>
    <property type="project" value="InterPro"/>
</dbReference>
<evidence type="ECO:0000313" key="15">
    <source>
        <dbReference type="Proteomes" id="UP000248706"/>
    </source>
</evidence>
<evidence type="ECO:0000256" key="11">
    <source>
        <dbReference type="RuleBase" id="RU000639"/>
    </source>
</evidence>
<comment type="caution">
    <text evidence="14">The sequence shown here is derived from an EMBL/GenBank/DDBJ whole genome shotgun (WGS) entry which is preliminary data.</text>
</comment>
<proteinExistence type="inferred from homology"/>
<dbReference type="Gene3D" id="2.30.22.10">
    <property type="entry name" value="Head domain of nucleotide exchange factor GrpE"/>
    <property type="match status" value="1"/>
</dbReference>
<dbReference type="PRINTS" id="PR00773">
    <property type="entry name" value="GRPEPROTEIN"/>
</dbReference>
<accession>A0A328VH59</accession>